<evidence type="ECO:0000313" key="2">
    <source>
        <dbReference type="Proteomes" id="UP000449969"/>
    </source>
</evidence>
<keyword evidence="2" id="KW-1185">Reference proteome</keyword>
<name>A0A844TBB0_9BRAD</name>
<gene>
    <name evidence="1" type="ORF">GPL20_12000</name>
</gene>
<evidence type="ECO:0000313" key="1">
    <source>
        <dbReference type="EMBL" id="MVT73769.1"/>
    </source>
</evidence>
<dbReference type="OrthoDB" id="9938492at2"/>
<dbReference type="EMBL" id="WQNE01000007">
    <property type="protein sequence ID" value="MVT73769.1"/>
    <property type="molecule type" value="Genomic_DNA"/>
</dbReference>
<reference evidence="1 2" key="1">
    <citation type="submission" date="2019-12" db="EMBL/GenBank/DDBJ databases">
        <title>Draft genome sequences Bradyrhizobium cajani AMBPC1010, Bradyrhizobium pachyrhizi AMBPC1040 and Bradyrhizobium yuanmingense ALSPC3051, three plant growth promoting strains isolated from nodules of Cajanus cajan L. in Dominican Republic.</title>
        <authorList>
            <person name="Flores-Felix J.D."/>
            <person name="Araujo J."/>
            <person name="Diaz-Alcantara C."/>
            <person name="Gonzalez-Andres F."/>
            <person name="Velazquez E."/>
        </authorList>
    </citation>
    <scope>NUCLEOTIDE SEQUENCE [LARGE SCALE GENOMIC DNA]</scope>
    <source>
        <strain evidence="1 2">1010</strain>
    </source>
</reference>
<dbReference type="AlphaFoldDB" id="A0A844TBB0"/>
<dbReference type="RefSeq" id="WP_157329686.1">
    <property type="nucleotide sequence ID" value="NZ_JANADL010000001.1"/>
</dbReference>
<accession>A0A844TBB0</accession>
<dbReference type="Proteomes" id="UP000449969">
    <property type="component" value="Unassembled WGS sequence"/>
</dbReference>
<sequence length="71" mass="8239">MPNGNVAFSRMLFLSFFLYFETGRLLVLESEVCHVFSRLSLCSALGRNSLRWLDLAEDRLRLDRLSRNAVD</sequence>
<protein>
    <submittedName>
        <fullName evidence="1">Uncharacterized protein</fullName>
    </submittedName>
</protein>
<proteinExistence type="predicted"/>
<organism evidence="1 2">
    <name type="scientific">Bradyrhizobium cajani</name>
    <dbReference type="NCBI Taxonomy" id="1928661"/>
    <lineage>
        <taxon>Bacteria</taxon>
        <taxon>Pseudomonadati</taxon>
        <taxon>Pseudomonadota</taxon>
        <taxon>Alphaproteobacteria</taxon>
        <taxon>Hyphomicrobiales</taxon>
        <taxon>Nitrobacteraceae</taxon>
        <taxon>Bradyrhizobium</taxon>
    </lineage>
</organism>
<comment type="caution">
    <text evidence="1">The sequence shown here is derived from an EMBL/GenBank/DDBJ whole genome shotgun (WGS) entry which is preliminary data.</text>
</comment>